<dbReference type="Gene3D" id="3.80.10.10">
    <property type="entry name" value="Ribonuclease Inhibitor"/>
    <property type="match status" value="1"/>
</dbReference>
<dbReference type="Proteomes" id="UP001159427">
    <property type="component" value="Unassembled WGS sequence"/>
</dbReference>
<reference evidence="3 4" key="1">
    <citation type="submission" date="2022-05" db="EMBL/GenBank/DDBJ databases">
        <authorList>
            <consortium name="Genoscope - CEA"/>
            <person name="William W."/>
        </authorList>
    </citation>
    <scope>NUCLEOTIDE SEQUENCE [LARGE SCALE GENOMIC DNA]</scope>
</reference>
<dbReference type="Pfam" id="PF12937">
    <property type="entry name" value="F-box-like"/>
    <property type="match status" value="1"/>
</dbReference>
<protein>
    <recommendedName>
        <fullName evidence="2">F-box domain-containing protein</fullName>
    </recommendedName>
</protein>
<accession>A0ABN8SIA1</accession>
<dbReference type="SMART" id="SM00256">
    <property type="entry name" value="FBOX"/>
    <property type="match status" value="1"/>
</dbReference>
<dbReference type="InterPro" id="IPR036047">
    <property type="entry name" value="F-box-like_dom_sf"/>
</dbReference>
<dbReference type="PANTHER" id="PTHR20933:SF4">
    <property type="entry name" value="F-BOX INVOLVED IN POLYQ PATHOGENESIS, ISOFORM A"/>
    <property type="match status" value="1"/>
</dbReference>
<keyword evidence="4" id="KW-1185">Reference proteome</keyword>
<dbReference type="PANTHER" id="PTHR20933">
    <property type="entry name" value="F-BOX ONLY PROTEIN 33"/>
    <property type="match status" value="1"/>
</dbReference>
<dbReference type="InterPro" id="IPR006553">
    <property type="entry name" value="Leu-rich_rpt_Cys-con_subtyp"/>
</dbReference>
<keyword evidence="1" id="KW-0833">Ubl conjugation pathway</keyword>
<evidence type="ECO:0000256" key="1">
    <source>
        <dbReference type="ARBA" id="ARBA00022786"/>
    </source>
</evidence>
<evidence type="ECO:0000313" key="4">
    <source>
        <dbReference type="Proteomes" id="UP001159427"/>
    </source>
</evidence>
<name>A0ABN8SIA1_9CNID</name>
<dbReference type="EMBL" id="CALNXI010002708">
    <property type="protein sequence ID" value="CAH3190137.1"/>
    <property type="molecule type" value="Genomic_DNA"/>
</dbReference>
<proteinExistence type="predicted"/>
<dbReference type="PROSITE" id="PS50181">
    <property type="entry name" value="FBOX"/>
    <property type="match status" value="1"/>
</dbReference>
<evidence type="ECO:0000313" key="3">
    <source>
        <dbReference type="EMBL" id="CAH3190137.1"/>
    </source>
</evidence>
<sequence>MLTLSKGIPMVLSVVGLKGNRRQTQAGTKHASVNGHNILAPVFSLHEEVVLRILSFLPLSDLIRVSRVCRWWYRLSFDRFLFKNVDLRPFATRLTDPVKMELLFTKRMASIVQCLDLSGFNISGETLRILASSCSQLRVLKLKSVTFTPGTKGKDIFPENLKVLDIRFSQGHPGVYRAIATSLENIRSLRLCDAFLYTLLQDGTLKTTIKNLKYLRELDLSHCHLLDDNTLSLFTSCSRLEALSVRKCFMLTGSFVNDFIQSCVHLKTLILDGISISDNTLQNIMWDRSNLAHLELGCCPLISSRALNLALNRITTIIHSLEYLGPCSNKDNKALDEETILELETGLSKRRACKLTLTWLNLRCSQLDITKEFSFYEDYQSQDFSSSEFTAEMMKYAPETLV</sequence>
<feature type="domain" description="F-box" evidence="2">
    <location>
        <begin position="39"/>
        <end position="85"/>
    </location>
</feature>
<gene>
    <name evidence="3" type="ORF">PEVE_00020156</name>
</gene>
<dbReference type="SUPFAM" id="SSF52047">
    <property type="entry name" value="RNI-like"/>
    <property type="match status" value="1"/>
</dbReference>
<dbReference type="Gene3D" id="1.20.1280.50">
    <property type="match status" value="1"/>
</dbReference>
<comment type="caution">
    <text evidence="3">The sequence shown here is derived from an EMBL/GenBank/DDBJ whole genome shotgun (WGS) entry which is preliminary data.</text>
</comment>
<dbReference type="SUPFAM" id="SSF81383">
    <property type="entry name" value="F-box domain"/>
    <property type="match status" value="1"/>
</dbReference>
<dbReference type="InterPro" id="IPR001810">
    <property type="entry name" value="F-box_dom"/>
</dbReference>
<organism evidence="3 4">
    <name type="scientific">Porites evermanni</name>
    <dbReference type="NCBI Taxonomy" id="104178"/>
    <lineage>
        <taxon>Eukaryota</taxon>
        <taxon>Metazoa</taxon>
        <taxon>Cnidaria</taxon>
        <taxon>Anthozoa</taxon>
        <taxon>Hexacorallia</taxon>
        <taxon>Scleractinia</taxon>
        <taxon>Fungiina</taxon>
        <taxon>Poritidae</taxon>
        <taxon>Porites</taxon>
    </lineage>
</organism>
<dbReference type="InterPro" id="IPR032675">
    <property type="entry name" value="LRR_dom_sf"/>
</dbReference>
<evidence type="ECO:0000259" key="2">
    <source>
        <dbReference type="PROSITE" id="PS50181"/>
    </source>
</evidence>
<dbReference type="SMART" id="SM00367">
    <property type="entry name" value="LRR_CC"/>
    <property type="match status" value="4"/>
</dbReference>